<keyword evidence="5" id="KW-1185">Reference proteome</keyword>
<gene>
    <name evidence="4" type="ORF">CC80DRAFT_137254</name>
</gene>
<dbReference type="PANTHER" id="PTHR10188">
    <property type="entry name" value="L-ASPARAGINASE"/>
    <property type="match status" value="1"/>
</dbReference>
<dbReference type="InterPro" id="IPR000246">
    <property type="entry name" value="Peptidase_T2"/>
</dbReference>
<reference evidence="4" key="1">
    <citation type="journal article" date="2020" name="Stud. Mycol.">
        <title>101 Dothideomycetes genomes: a test case for predicting lifestyles and emergence of pathogens.</title>
        <authorList>
            <person name="Haridas S."/>
            <person name="Albert R."/>
            <person name="Binder M."/>
            <person name="Bloem J."/>
            <person name="Labutti K."/>
            <person name="Salamov A."/>
            <person name="Andreopoulos B."/>
            <person name="Baker S."/>
            <person name="Barry K."/>
            <person name="Bills G."/>
            <person name="Bluhm B."/>
            <person name="Cannon C."/>
            <person name="Castanera R."/>
            <person name="Culley D."/>
            <person name="Daum C."/>
            <person name="Ezra D."/>
            <person name="Gonzalez J."/>
            <person name="Henrissat B."/>
            <person name="Kuo A."/>
            <person name="Liang C."/>
            <person name="Lipzen A."/>
            <person name="Lutzoni F."/>
            <person name="Magnuson J."/>
            <person name="Mondo S."/>
            <person name="Nolan M."/>
            <person name="Ohm R."/>
            <person name="Pangilinan J."/>
            <person name="Park H.-J."/>
            <person name="Ramirez L."/>
            <person name="Alfaro M."/>
            <person name="Sun H."/>
            <person name="Tritt A."/>
            <person name="Yoshinaga Y."/>
            <person name="Zwiers L.-H."/>
            <person name="Turgeon B."/>
            <person name="Goodwin S."/>
            <person name="Spatafora J."/>
            <person name="Crous P."/>
            <person name="Grigoriev I."/>
        </authorList>
    </citation>
    <scope>NUCLEOTIDE SEQUENCE</scope>
    <source>
        <strain evidence="4">CBS 675.92</strain>
    </source>
</reference>
<evidence type="ECO:0000256" key="1">
    <source>
        <dbReference type="PIRSR" id="PIRSR600246-1"/>
    </source>
</evidence>
<dbReference type="GO" id="GO:0016787">
    <property type="term" value="F:hydrolase activity"/>
    <property type="evidence" value="ECO:0007669"/>
    <property type="project" value="UniProtKB-KW"/>
</dbReference>
<feature type="active site" description="Nucleophile" evidence="1">
    <location>
        <position position="209"/>
    </location>
</feature>
<feature type="site" description="Cleavage; by autolysis" evidence="3">
    <location>
        <begin position="208"/>
        <end position="209"/>
    </location>
</feature>
<name>A0A6A5TLW3_9PLEO</name>
<dbReference type="AlphaFoldDB" id="A0A6A5TLW3"/>
<dbReference type="EMBL" id="ML977002">
    <property type="protein sequence ID" value="KAF1953715.1"/>
    <property type="molecule type" value="Genomic_DNA"/>
</dbReference>
<evidence type="ECO:0000256" key="2">
    <source>
        <dbReference type="PIRSR" id="PIRSR600246-2"/>
    </source>
</evidence>
<feature type="binding site" evidence="2">
    <location>
        <begin position="325"/>
        <end position="328"/>
    </location>
    <ligand>
        <name>substrate</name>
    </ligand>
</feature>
<dbReference type="OrthoDB" id="2262349at2759"/>
<dbReference type="InterPro" id="IPR029055">
    <property type="entry name" value="Ntn_hydrolases_N"/>
</dbReference>
<dbReference type="SUPFAM" id="SSF56235">
    <property type="entry name" value="N-terminal nucleophile aminohydrolases (Ntn hydrolases)"/>
    <property type="match status" value="1"/>
</dbReference>
<feature type="binding site" evidence="2">
    <location>
        <begin position="237"/>
        <end position="240"/>
    </location>
    <ligand>
        <name>substrate</name>
    </ligand>
</feature>
<dbReference type="Gene3D" id="3.60.20.30">
    <property type="entry name" value="(Glycosyl)asparaginase"/>
    <property type="match status" value="1"/>
</dbReference>
<proteinExistence type="predicted"/>
<dbReference type="Pfam" id="PF01112">
    <property type="entry name" value="Asparaginase_2"/>
    <property type="match status" value="1"/>
</dbReference>
<evidence type="ECO:0000256" key="3">
    <source>
        <dbReference type="PIRSR" id="PIRSR600246-3"/>
    </source>
</evidence>
<dbReference type="CDD" id="cd04701">
    <property type="entry name" value="Asparaginase_2"/>
    <property type="match status" value="1"/>
</dbReference>
<sequence length="434" mass="47560">MMDRKSIVPGATITPRIIIHGGAGNITRQSISKERYDAYQVSLRRILASAADYLSQPGTSALDAATYAVSLLEDDPLYNSAKGAVFTREGKNELECSIMISNGYRKRGVGCMLLQHVKNPIKLARHLLIKGEEDGGDGSQDHCQYSGEFVEALAEKWGLEMVQPSYYFTQQRWDEHQRGLKEDREREQQGLKEDEMSDWEKNNYIPLGTCGAVVLDSFGTICAATSTGGLTNKVPGRVGDTPTIGAGFWAGEWFEEALSIKHGMVYRPSAPTPLDKLSRGNIGSLLSDCLPVMASNAPLREQVDSLDCYNEKGKPVRHAVGMSGTGNGDSFLRLAVANTTANKSRFTSTSLSDSVHWMAGPNGQLQKSAGERWGHTHEGTGGLIGIELVGTEGTVVFDYNCGGMFRAWTEENGEQKCQIFREDRYESGPEGWLR</sequence>
<evidence type="ECO:0000313" key="4">
    <source>
        <dbReference type="EMBL" id="KAF1953715.1"/>
    </source>
</evidence>
<dbReference type="GO" id="GO:0005737">
    <property type="term" value="C:cytoplasm"/>
    <property type="evidence" value="ECO:0007669"/>
    <property type="project" value="TreeGrafter"/>
</dbReference>
<dbReference type="PANTHER" id="PTHR10188:SF43">
    <property type="entry name" value="ASPARAGINASE (EUROFUNG)"/>
    <property type="match status" value="1"/>
</dbReference>
<protein>
    <submittedName>
        <fullName evidence="4">N-terminal nucleophile aminohydrolase</fullName>
    </submittedName>
</protein>
<keyword evidence="4" id="KW-0378">Hydrolase</keyword>
<dbReference type="Proteomes" id="UP000800035">
    <property type="component" value="Unassembled WGS sequence"/>
</dbReference>
<organism evidence="4 5">
    <name type="scientific">Byssothecium circinans</name>
    <dbReference type="NCBI Taxonomy" id="147558"/>
    <lineage>
        <taxon>Eukaryota</taxon>
        <taxon>Fungi</taxon>
        <taxon>Dikarya</taxon>
        <taxon>Ascomycota</taxon>
        <taxon>Pezizomycotina</taxon>
        <taxon>Dothideomycetes</taxon>
        <taxon>Pleosporomycetidae</taxon>
        <taxon>Pleosporales</taxon>
        <taxon>Massarineae</taxon>
        <taxon>Massarinaceae</taxon>
        <taxon>Byssothecium</taxon>
    </lineage>
</organism>
<accession>A0A6A5TLW3</accession>
<evidence type="ECO:0000313" key="5">
    <source>
        <dbReference type="Proteomes" id="UP000800035"/>
    </source>
</evidence>